<protein>
    <recommendedName>
        <fullName evidence="2">(S)-ureidoglycine aminohydrolase cupin domain-containing protein</fullName>
    </recommendedName>
</protein>
<dbReference type="InterPro" id="IPR008579">
    <property type="entry name" value="UGlyAH_Cupin_dom"/>
</dbReference>
<gene>
    <name evidence="3" type="ORF">CYFUS_000856</name>
</gene>
<dbReference type="InterPro" id="IPR014710">
    <property type="entry name" value="RmlC-like_jellyroll"/>
</dbReference>
<reference evidence="3 4" key="1">
    <citation type="submission" date="2017-06" db="EMBL/GenBank/DDBJ databases">
        <title>Sequencing and comparative analysis of myxobacterial genomes.</title>
        <authorList>
            <person name="Rupp O."/>
            <person name="Goesmann A."/>
            <person name="Sogaard-Andersen L."/>
        </authorList>
    </citation>
    <scope>NUCLEOTIDE SEQUENCE [LARGE SCALE GENOMIC DNA]</scope>
    <source>
        <strain evidence="3 4">DSM 52655</strain>
    </source>
</reference>
<sequence length="175" mass="18638">MAHQNRRATSLVALYGSALLSLVSSCGGLPEQETMPSAQDLATSAAAMGAPSMVVYTPDTTIDQSTLAPLGAPESLGGRVLEGSPSLSARVDYSARGMTAGIFKATTGRIEITFPFTEHATILAGEVTMTDESGQSRTFKKGDSYFIRQGQVVLWDVRTPYVLKSFFNITEPLQP</sequence>
<feature type="signal peptide" evidence="1">
    <location>
        <begin position="1"/>
        <end position="26"/>
    </location>
</feature>
<dbReference type="PANTHER" id="PTHR40943:SF1">
    <property type="entry name" value="CYTOPLASMIC PROTEIN"/>
    <property type="match status" value="1"/>
</dbReference>
<dbReference type="Pfam" id="PF05899">
    <property type="entry name" value="Cupin_3"/>
    <property type="match status" value="1"/>
</dbReference>
<name>A0A250IVY9_9BACT</name>
<evidence type="ECO:0000259" key="2">
    <source>
        <dbReference type="Pfam" id="PF05899"/>
    </source>
</evidence>
<dbReference type="PROSITE" id="PS51257">
    <property type="entry name" value="PROKAR_LIPOPROTEIN"/>
    <property type="match status" value="1"/>
</dbReference>
<accession>A0A250IVY9</accession>
<proteinExistence type="predicted"/>
<dbReference type="EMBL" id="CP022098">
    <property type="protein sequence ID" value="ATB35443.1"/>
    <property type="molecule type" value="Genomic_DNA"/>
</dbReference>
<dbReference type="KEGG" id="cfus:CYFUS_000856"/>
<evidence type="ECO:0000256" key="1">
    <source>
        <dbReference type="SAM" id="SignalP"/>
    </source>
</evidence>
<dbReference type="PANTHER" id="PTHR40943">
    <property type="entry name" value="CYTOPLASMIC PROTEIN-RELATED"/>
    <property type="match status" value="1"/>
</dbReference>
<dbReference type="InterPro" id="IPR011051">
    <property type="entry name" value="RmlC_Cupin_sf"/>
</dbReference>
<dbReference type="AlphaFoldDB" id="A0A250IVY9"/>
<feature type="domain" description="(S)-ureidoglycine aminohydrolase cupin" evidence="2">
    <location>
        <begin position="98"/>
        <end position="165"/>
    </location>
</feature>
<evidence type="ECO:0000313" key="4">
    <source>
        <dbReference type="Proteomes" id="UP000217257"/>
    </source>
</evidence>
<feature type="chain" id="PRO_5012445250" description="(S)-ureidoglycine aminohydrolase cupin domain-containing protein" evidence="1">
    <location>
        <begin position="27"/>
        <end position="175"/>
    </location>
</feature>
<dbReference type="Proteomes" id="UP000217257">
    <property type="component" value="Chromosome"/>
</dbReference>
<dbReference type="Gene3D" id="2.60.120.10">
    <property type="entry name" value="Jelly Rolls"/>
    <property type="match status" value="1"/>
</dbReference>
<evidence type="ECO:0000313" key="3">
    <source>
        <dbReference type="EMBL" id="ATB35443.1"/>
    </source>
</evidence>
<dbReference type="SUPFAM" id="SSF51182">
    <property type="entry name" value="RmlC-like cupins"/>
    <property type="match status" value="1"/>
</dbReference>
<keyword evidence="1" id="KW-0732">Signal</keyword>
<organism evidence="3 4">
    <name type="scientific">Cystobacter fuscus</name>
    <dbReference type="NCBI Taxonomy" id="43"/>
    <lineage>
        <taxon>Bacteria</taxon>
        <taxon>Pseudomonadati</taxon>
        <taxon>Myxococcota</taxon>
        <taxon>Myxococcia</taxon>
        <taxon>Myxococcales</taxon>
        <taxon>Cystobacterineae</taxon>
        <taxon>Archangiaceae</taxon>
        <taxon>Cystobacter</taxon>
    </lineage>
</organism>